<feature type="transmembrane region" description="Helical" evidence="5">
    <location>
        <begin position="195"/>
        <end position="215"/>
    </location>
</feature>
<evidence type="ECO:0000256" key="4">
    <source>
        <dbReference type="ARBA" id="ARBA00023136"/>
    </source>
</evidence>
<feature type="domain" description="ABC-2 type transporter transmembrane" evidence="6">
    <location>
        <begin position="27"/>
        <end position="209"/>
    </location>
</feature>
<sequence>MEVDWRRVISQLRSALALGWLNGIVAARRNPLWLLSNIVPPTSFLILMRLYARPDMLLFALIGGLLMTIASNAIGLMGDTVFYKREVKLQDMMVASPMRPVSYMFGLMLSGLFFSIPGIGIFIVLMVYYGLLNWGNLLIYIFASLLSLITLSGLSFTLATFVKEPRFVWPLSGILSFAISVIPPVYYPSTILPDWLAKISMFIPTSVAAAIFHYHSGLIKILPLPEILLWGVLVLEAILFLEVAMHRSRWREV</sequence>
<keyword evidence="4 5" id="KW-0472">Membrane</keyword>
<keyword evidence="3 5" id="KW-1133">Transmembrane helix</keyword>
<dbReference type="InterPro" id="IPR013525">
    <property type="entry name" value="ABC2_TM"/>
</dbReference>
<feature type="transmembrane region" description="Helical" evidence="5">
    <location>
        <begin position="227"/>
        <end position="245"/>
    </location>
</feature>
<dbReference type="PANTHER" id="PTHR43229:SF3">
    <property type="entry name" value="ABC-TYPE MULTIDRUG TRANSPORT SYSTEM, PERMEASE COMPONENT"/>
    <property type="match status" value="1"/>
</dbReference>
<feature type="transmembrane region" description="Helical" evidence="5">
    <location>
        <begin position="103"/>
        <end position="131"/>
    </location>
</feature>
<keyword evidence="2 5" id="KW-0812">Transmembrane</keyword>
<evidence type="ECO:0000256" key="5">
    <source>
        <dbReference type="SAM" id="Phobius"/>
    </source>
</evidence>
<evidence type="ECO:0000259" key="6">
    <source>
        <dbReference type="Pfam" id="PF01061"/>
    </source>
</evidence>
<evidence type="ECO:0000256" key="1">
    <source>
        <dbReference type="ARBA" id="ARBA00004141"/>
    </source>
</evidence>
<comment type="caution">
    <text evidence="7">The sequence shown here is derived from an EMBL/GenBank/DDBJ whole genome shotgun (WGS) entry which is preliminary data.</text>
</comment>
<name>A0A7J3SMY2_9CREN</name>
<proteinExistence type="predicted"/>
<dbReference type="PANTHER" id="PTHR43229">
    <property type="entry name" value="NODULATION PROTEIN J"/>
    <property type="match status" value="1"/>
</dbReference>
<comment type="subcellular location">
    <subcellularLocation>
        <location evidence="1">Membrane</location>
        <topology evidence="1">Multi-pass membrane protein</topology>
    </subcellularLocation>
</comment>
<evidence type="ECO:0000256" key="3">
    <source>
        <dbReference type="ARBA" id="ARBA00022989"/>
    </source>
</evidence>
<evidence type="ECO:0000313" key="7">
    <source>
        <dbReference type="EMBL" id="HGZ60538.1"/>
    </source>
</evidence>
<dbReference type="InterPro" id="IPR051784">
    <property type="entry name" value="Nod_factor_ABC_transporter"/>
</dbReference>
<organism evidence="7">
    <name type="scientific">Fervidicoccus fontis</name>
    <dbReference type="NCBI Taxonomy" id="683846"/>
    <lineage>
        <taxon>Archaea</taxon>
        <taxon>Thermoproteota</taxon>
        <taxon>Thermoprotei</taxon>
        <taxon>Fervidicoccales</taxon>
        <taxon>Fervidicoccaceae</taxon>
        <taxon>Fervidicoccus</taxon>
    </lineage>
</organism>
<feature type="transmembrane region" description="Helical" evidence="5">
    <location>
        <begin position="168"/>
        <end position="189"/>
    </location>
</feature>
<dbReference type="EMBL" id="DTLS01000147">
    <property type="protein sequence ID" value="HGZ60538.1"/>
    <property type="molecule type" value="Genomic_DNA"/>
</dbReference>
<feature type="transmembrane region" description="Helical" evidence="5">
    <location>
        <begin position="58"/>
        <end position="82"/>
    </location>
</feature>
<gene>
    <name evidence="7" type="ORF">ENW83_04985</name>
</gene>
<dbReference type="AlphaFoldDB" id="A0A7J3SMY2"/>
<protein>
    <submittedName>
        <fullName evidence="7">ABC transporter permease</fullName>
    </submittedName>
</protein>
<dbReference type="GO" id="GO:0140359">
    <property type="term" value="F:ABC-type transporter activity"/>
    <property type="evidence" value="ECO:0007669"/>
    <property type="project" value="InterPro"/>
</dbReference>
<feature type="transmembrane region" description="Helical" evidence="5">
    <location>
        <begin position="137"/>
        <end position="161"/>
    </location>
</feature>
<reference evidence="7" key="1">
    <citation type="journal article" date="2020" name="mSystems">
        <title>Genome- and Community-Level Interaction Insights into Carbon Utilization and Element Cycling Functions of Hydrothermarchaeota in Hydrothermal Sediment.</title>
        <authorList>
            <person name="Zhou Z."/>
            <person name="Liu Y."/>
            <person name="Xu W."/>
            <person name="Pan J."/>
            <person name="Luo Z.H."/>
            <person name="Li M."/>
        </authorList>
    </citation>
    <scope>NUCLEOTIDE SEQUENCE [LARGE SCALE GENOMIC DNA]</scope>
    <source>
        <strain evidence="7">SpSt-885</strain>
    </source>
</reference>
<accession>A0A7J3SMY2</accession>
<dbReference type="GO" id="GO:0016020">
    <property type="term" value="C:membrane"/>
    <property type="evidence" value="ECO:0007669"/>
    <property type="project" value="UniProtKB-SubCell"/>
</dbReference>
<dbReference type="Pfam" id="PF01061">
    <property type="entry name" value="ABC2_membrane"/>
    <property type="match status" value="1"/>
</dbReference>
<evidence type="ECO:0000256" key="2">
    <source>
        <dbReference type="ARBA" id="ARBA00022692"/>
    </source>
</evidence>